<dbReference type="GO" id="GO:0006508">
    <property type="term" value="P:proteolysis"/>
    <property type="evidence" value="ECO:0007669"/>
    <property type="project" value="InterPro"/>
</dbReference>
<dbReference type="AlphaFoldDB" id="A0A1I1L7T2"/>
<dbReference type="InterPro" id="IPR000073">
    <property type="entry name" value="AB_hydrolase_1"/>
</dbReference>
<dbReference type="PANTHER" id="PTHR43722:SF1">
    <property type="entry name" value="PROLINE IMINOPEPTIDASE"/>
    <property type="match status" value="1"/>
</dbReference>
<organism evidence="4 5">
    <name type="scientific">Pseudoalteromonas denitrificans DSM 6059</name>
    <dbReference type="NCBI Taxonomy" id="1123010"/>
    <lineage>
        <taxon>Bacteria</taxon>
        <taxon>Pseudomonadati</taxon>
        <taxon>Pseudomonadota</taxon>
        <taxon>Gammaproteobacteria</taxon>
        <taxon>Alteromonadales</taxon>
        <taxon>Pseudoalteromonadaceae</taxon>
        <taxon>Pseudoalteromonas</taxon>
    </lineage>
</organism>
<proteinExistence type="predicted"/>
<dbReference type="Proteomes" id="UP000198862">
    <property type="component" value="Unassembled WGS sequence"/>
</dbReference>
<dbReference type="InterPro" id="IPR013595">
    <property type="entry name" value="Pept_S33_TAP-like_C"/>
</dbReference>
<name>A0A1I1L7T2_9GAMM</name>
<protein>
    <recommendedName>
        <fullName evidence="1">Proline iminopeptidase</fullName>
    </recommendedName>
</protein>
<dbReference type="SUPFAM" id="SSF53474">
    <property type="entry name" value="alpha/beta-Hydrolases"/>
    <property type="match status" value="1"/>
</dbReference>
<dbReference type="GO" id="GO:0004177">
    <property type="term" value="F:aminopeptidase activity"/>
    <property type="evidence" value="ECO:0007669"/>
    <property type="project" value="UniProtKB-EC"/>
</dbReference>
<accession>A0A1I1L7T2</accession>
<dbReference type="STRING" id="1123010.SAMN02745724_02210"/>
<sequence>MKPLFNVLLPITLIVSSQFSANSKALLPYEYIGYKQQKVNAQMGTFKVPENRNNPNSRELTLTYVKFPTTSKTPGKPIVYLSGGPGGSATGTAKRSRFELFNKLRAASDVILFDQRGTGLSNDLKSCKATSFDLKIPSVEKELMTQTISDVKTCVTQWQNQNIDLDGYNTKQNAADLVDLAKTLNTDKINLWGISYGSHLAFTAAKYHPEIINQMVLASLEGLDHTIKQPARVQTLIEKVSLMLKTNPDTKDRYPNFLADLTHVLKNLETSPQVINTHDFRTKKPLIVGIGKIDMQFALSFIFLMDPKYLIQLPRIIADMKNNQFTEIASYIAYIKGMSAEHTPMSLAMDAASGISNERWSQVQKQAKTALVGRTTNFPFPDINAVLPVTDLGDDFRQELHSDIPTLFVSGTLDGRTLYQSQVELAANFTNANMITVEGGGHNVFMTSPEISERVLEFFKGQRVQSHTITLDPIKFQ</sequence>
<dbReference type="Pfam" id="PF08386">
    <property type="entry name" value="Abhydrolase_4"/>
    <property type="match status" value="1"/>
</dbReference>
<dbReference type="InterPro" id="IPR005944">
    <property type="entry name" value="Pro_iminopeptidase"/>
</dbReference>
<dbReference type="PANTHER" id="PTHR43722">
    <property type="entry name" value="PROLINE IMINOPEPTIDASE"/>
    <property type="match status" value="1"/>
</dbReference>
<dbReference type="RefSeq" id="WP_177208019.1">
    <property type="nucleotide sequence ID" value="NZ_FOLO01000014.1"/>
</dbReference>
<dbReference type="Pfam" id="PF00561">
    <property type="entry name" value="Abhydrolase_1"/>
    <property type="match status" value="1"/>
</dbReference>
<evidence type="ECO:0000259" key="3">
    <source>
        <dbReference type="Pfam" id="PF08386"/>
    </source>
</evidence>
<dbReference type="Gene3D" id="3.40.50.1820">
    <property type="entry name" value="alpha/beta hydrolase"/>
    <property type="match status" value="1"/>
</dbReference>
<evidence type="ECO:0000259" key="2">
    <source>
        <dbReference type="Pfam" id="PF00561"/>
    </source>
</evidence>
<dbReference type="EMBL" id="FOLO01000014">
    <property type="protein sequence ID" value="SFC65610.1"/>
    <property type="molecule type" value="Genomic_DNA"/>
</dbReference>
<keyword evidence="5" id="KW-1185">Reference proteome</keyword>
<evidence type="ECO:0000313" key="5">
    <source>
        <dbReference type="Proteomes" id="UP000198862"/>
    </source>
</evidence>
<evidence type="ECO:0000256" key="1">
    <source>
        <dbReference type="ARBA" id="ARBA00021843"/>
    </source>
</evidence>
<dbReference type="InterPro" id="IPR029058">
    <property type="entry name" value="AB_hydrolase_fold"/>
</dbReference>
<feature type="domain" description="AB hydrolase-1" evidence="2">
    <location>
        <begin position="76"/>
        <end position="256"/>
    </location>
</feature>
<evidence type="ECO:0000313" key="4">
    <source>
        <dbReference type="EMBL" id="SFC65610.1"/>
    </source>
</evidence>
<feature type="domain" description="Peptidase S33 tripeptidyl aminopeptidase-like C-terminal" evidence="3">
    <location>
        <begin position="396"/>
        <end position="460"/>
    </location>
</feature>
<reference evidence="4 5" key="1">
    <citation type="submission" date="2016-10" db="EMBL/GenBank/DDBJ databases">
        <authorList>
            <person name="de Groot N.N."/>
        </authorList>
    </citation>
    <scope>NUCLEOTIDE SEQUENCE [LARGE SCALE GENOMIC DNA]</scope>
    <source>
        <strain evidence="4 5">DSM 6059</strain>
    </source>
</reference>
<dbReference type="GO" id="GO:0005737">
    <property type="term" value="C:cytoplasm"/>
    <property type="evidence" value="ECO:0007669"/>
    <property type="project" value="InterPro"/>
</dbReference>
<gene>
    <name evidence="4" type="ORF">SAMN02745724_02210</name>
</gene>